<reference evidence="1 2" key="1">
    <citation type="submission" date="2013-08" db="EMBL/GenBank/DDBJ databases">
        <authorList>
            <person name="Weinstock G."/>
            <person name="Sodergren E."/>
            <person name="Wylie T."/>
            <person name="Fulton L."/>
            <person name="Fulton R."/>
            <person name="Fronick C."/>
            <person name="O'Laughlin M."/>
            <person name="Godfrey J."/>
            <person name="Miner T."/>
            <person name="Herter B."/>
            <person name="Appelbaum E."/>
            <person name="Cordes M."/>
            <person name="Lek S."/>
            <person name="Wollam A."/>
            <person name="Pepin K.H."/>
            <person name="Palsikar V.B."/>
            <person name="Mitreva M."/>
            <person name="Wilson R.K."/>
        </authorList>
    </citation>
    <scope>NUCLEOTIDE SEQUENCE [LARGE SCALE GENOMIC DNA]</scope>
    <source>
        <strain evidence="1 2">ATCC 700627</strain>
    </source>
</reference>
<organism evidence="1 2">
    <name type="scientific">Gemella bergeri ATCC 700627</name>
    <dbReference type="NCBI Taxonomy" id="1321820"/>
    <lineage>
        <taxon>Bacteria</taxon>
        <taxon>Bacillati</taxon>
        <taxon>Bacillota</taxon>
        <taxon>Bacilli</taxon>
        <taxon>Bacillales</taxon>
        <taxon>Gemellaceae</taxon>
        <taxon>Gemella</taxon>
    </lineage>
</organism>
<gene>
    <name evidence="1" type="ORF">HMPREF1983_00632</name>
</gene>
<dbReference type="Proteomes" id="UP000016637">
    <property type="component" value="Unassembled WGS sequence"/>
</dbReference>
<dbReference type="AlphaFoldDB" id="U2QS21"/>
<accession>U2QS21</accession>
<dbReference type="EMBL" id="AWVP01000040">
    <property type="protein sequence ID" value="ERK58994.1"/>
    <property type="molecule type" value="Genomic_DNA"/>
</dbReference>
<dbReference type="RefSeq" id="WP_021753274.1">
    <property type="nucleotide sequence ID" value="NZ_KI271855.1"/>
</dbReference>
<evidence type="ECO:0000313" key="2">
    <source>
        <dbReference type="Proteomes" id="UP000016637"/>
    </source>
</evidence>
<evidence type="ECO:0000313" key="1">
    <source>
        <dbReference type="EMBL" id="ERK58994.1"/>
    </source>
</evidence>
<dbReference type="PATRIC" id="fig|1321820.3.peg.618"/>
<name>U2QS21_9BACL</name>
<sequence>MAIEKVCHIRLLIEIKINIIIYLIKKYVISTVDTIQEITKNLFNETIKFIMKKA</sequence>
<dbReference type="HOGENOM" id="CLU_3043799_0_0_9"/>
<keyword evidence="2" id="KW-1185">Reference proteome</keyword>
<comment type="caution">
    <text evidence="1">The sequence shown here is derived from an EMBL/GenBank/DDBJ whole genome shotgun (WGS) entry which is preliminary data.</text>
</comment>
<protein>
    <submittedName>
        <fullName evidence="1">Uncharacterized protein</fullName>
    </submittedName>
</protein>
<proteinExistence type="predicted"/>